<evidence type="ECO:0000313" key="3">
    <source>
        <dbReference type="EnsemblProtists" id="EKX34794"/>
    </source>
</evidence>
<dbReference type="GeneID" id="17291558"/>
<dbReference type="HOGENOM" id="CLU_1869043_0_0_1"/>
<dbReference type="KEGG" id="gtt:GUITHDRAFT_118965"/>
<evidence type="ECO:0000313" key="2">
    <source>
        <dbReference type="EMBL" id="EKX36128.1"/>
    </source>
</evidence>
<gene>
    <name evidence="2" type="ORF">GUITHDRAFT_117632</name>
    <name evidence="1" type="ORF">GUITHDRAFT_118965</name>
</gene>
<dbReference type="GeneID" id="17292887"/>
<evidence type="ECO:0000313" key="1">
    <source>
        <dbReference type="EMBL" id="EKX34794.1"/>
    </source>
</evidence>
<dbReference type="EnsemblProtists" id="EKX36128">
    <property type="protein sequence ID" value="EKX36128"/>
    <property type="gene ID" value="GUITHDRAFT_117632"/>
</dbReference>
<dbReference type="RefSeq" id="XP_005823108.1">
    <property type="nucleotide sequence ID" value="XM_005823051.1"/>
</dbReference>
<reference evidence="1 4" key="1">
    <citation type="journal article" date="2012" name="Nature">
        <title>Algal genomes reveal evolutionary mosaicism and the fate of nucleomorphs.</title>
        <authorList>
            <consortium name="DOE Joint Genome Institute"/>
            <person name="Curtis B.A."/>
            <person name="Tanifuji G."/>
            <person name="Burki F."/>
            <person name="Gruber A."/>
            <person name="Irimia M."/>
            <person name="Maruyama S."/>
            <person name="Arias M.C."/>
            <person name="Ball S.G."/>
            <person name="Gile G.H."/>
            <person name="Hirakawa Y."/>
            <person name="Hopkins J.F."/>
            <person name="Kuo A."/>
            <person name="Rensing S.A."/>
            <person name="Schmutz J."/>
            <person name="Symeonidi A."/>
            <person name="Elias M."/>
            <person name="Eveleigh R.J."/>
            <person name="Herman E.K."/>
            <person name="Klute M.J."/>
            <person name="Nakayama T."/>
            <person name="Obornik M."/>
            <person name="Reyes-Prieto A."/>
            <person name="Armbrust E.V."/>
            <person name="Aves S.J."/>
            <person name="Beiko R.G."/>
            <person name="Coutinho P."/>
            <person name="Dacks J.B."/>
            <person name="Durnford D.G."/>
            <person name="Fast N.M."/>
            <person name="Green B.R."/>
            <person name="Grisdale C.J."/>
            <person name="Hempel F."/>
            <person name="Henrissat B."/>
            <person name="Hoppner M.P."/>
            <person name="Ishida K."/>
            <person name="Kim E."/>
            <person name="Koreny L."/>
            <person name="Kroth P.G."/>
            <person name="Liu Y."/>
            <person name="Malik S.B."/>
            <person name="Maier U.G."/>
            <person name="McRose D."/>
            <person name="Mock T."/>
            <person name="Neilson J.A."/>
            <person name="Onodera N.T."/>
            <person name="Poole A.M."/>
            <person name="Pritham E.J."/>
            <person name="Richards T.A."/>
            <person name="Rocap G."/>
            <person name="Roy S.W."/>
            <person name="Sarai C."/>
            <person name="Schaack S."/>
            <person name="Shirato S."/>
            <person name="Slamovits C.H."/>
            <person name="Spencer D.F."/>
            <person name="Suzuki S."/>
            <person name="Worden A.Z."/>
            <person name="Zauner S."/>
            <person name="Barry K."/>
            <person name="Bell C."/>
            <person name="Bharti A.K."/>
            <person name="Crow J.A."/>
            <person name="Grimwood J."/>
            <person name="Kramer R."/>
            <person name="Lindquist E."/>
            <person name="Lucas S."/>
            <person name="Salamov A."/>
            <person name="McFadden G.I."/>
            <person name="Lane C.E."/>
            <person name="Keeling P.J."/>
            <person name="Gray M.W."/>
            <person name="Grigoriev I.V."/>
            <person name="Archibald J.M."/>
        </authorList>
    </citation>
    <scope>NUCLEOTIDE SEQUENCE</scope>
    <source>
        <strain evidence="1 4">CCMP2712</strain>
    </source>
</reference>
<dbReference type="Proteomes" id="UP000011087">
    <property type="component" value="Unassembled WGS sequence"/>
</dbReference>
<keyword evidence="4" id="KW-1185">Reference proteome</keyword>
<protein>
    <submittedName>
        <fullName evidence="1 3">Uncharacterized protein</fullName>
    </submittedName>
</protein>
<reference evidence="3" key="3">
    <citation type="submission" date="2016-03" db="UniProtKB">
        <authorList>
            <consortium name="EnsemblProtists"/>
        </authorList>
    </citation>
    <scope>IDENTIFICATION</scope>
</reference>
<dbReference type="EMBL" id="JH993078">
    <property type="protein sequence ID" value="EKX36128.1"/>
    <property type="molecule type" value="Genomic_DNA"/>
</dbReference>
<evidence type="ECO:0000313" key="4">
    <source>
        <dbReference type="Proteomes" id="UP000011087"/>
    </source>
</evidence>
<dbReference type="PaxDb" id="55529-EKX34794"/>
<dbReference type="KEGG" id="gtt:GUITHDRAFT_117632"/>
<accession>L1IFX7</accession>
<organism evidence="1">
    <name type="scientific">Guillardia theta (strain CCMP2712)</name>
    <name type="common">Cryptophyte</name>
    <dbReference type="NCBI Taxonomy" id="905079"/>
    <lineage>
        <taxon>Eukaryota</taxon>
        <taxon>Cryptophyceae</taxon>
        <taxon>Pyrenomonadales</taxon>
        <taxon>Geminigeraceae</taxon>
        <taxon>Guillardia</taxon>
    </lineage>
</organism>
<dbReference type="RefSeq" id="XP_005821774.1">
    <property type="nucleotide sequence ID" value="XM_005821717.1"/>
</dbReference>
<dbReference type="AlphaFoldDB" id="L1IFX7"/>
<dbReference type="EMBL" id="JH993102">
    <property type="protein sequence ID" value="EKX34794.1"/>
    <property type="molecule type" value="Genomic_DNA"/>
</dbReference>
<dbReference type="EnsemblProtists" id="EKX34794">
    <property type="protein sequence ID" value="EKX34794"/>
    <property type="gene ID" value="GUITHDRAFT_118965"/>
</dbReference>
<sequence length="137" mass="16229">MECPWGYNRLIHDFLDLLQREDELAMQGHSFGPLSEERLTYGPEGLRIVSPMVYKGGNAAVQHVQCVRSVFRVFCRVCHRWMRGQDWTFVAWRMLDSNDARFDQRYQQDYLLTLSEQSPRVYKNLLICIRKPRSSVL</sequence>
<proteinExistence type="predicted"/>
<reference evidence="4" key="2">
    <citation type="submission" date="2012-11" db="EMBL/GenBank/DDBJ databases">
        <authorList>
            <person name="Kuo A."/>
            <person name="Curtis B.A."/>
            <person name="Tanifuji G."/>
            <person name="Burki F."/>
            <person name="Gruber A."/>
            <person name="Irimia M."/>
            <person name="Maruyama S."/>
            <person name="Arias M.C."/>
            <person name="Ball S.G."/>
            <person name="Gile G.H."/>
            <person name="Hirakawa Y."/>
            <person name="Hopkins J.F."/>
            <person name="Rensing S.A."/>
            <person name="Schmutz J."/>
            <person name="Symeonidi A."/>
            <person name="Elias M."/>
            <person name="Eveleigh R.J."/>
            <person name="Herman E.K."/>
            <person name="Klute M.J."/>
            <person name="Nakayama T."/>
            <person name="Obornik M."/>
            <person name="Reyes-Prieto A."/>
            <person name="Armbrust E.V."/>
            <person name="Aves S.J."/>
            <person name="Beiko R.G."/>
            <person name="Coutinho P."/>
            <person name="Dacks J.B."/>
            <person name="Durnford D.G."/>
            <person name="Fast N.M."/>
            <person name="Green B.R."/>
            <person name="Grisdale C."/>
            <person name="Hempe F."/>
            <person name="Henrissat B."/>
            <person name="Hoppner M.P."/>
            <person name="Ishida K.-I."/>
            <person name="Kim E."/>
            <person name="Koreny L."/>
            <person name="Kroth P.G."/>
            <person name="Liu Y."/>
            <person name="Malik S.-B."/>
            <person name="Maier U.G."/>
            <person name="McRose D."/>
            <person name="Mock T."/>
            <person name="Neilson J.A."/>
            <person name="Onodera N.T."/>
            <person name="Poole A.M."/>
            <person name="Pritham E.J."/>
            <person name="Richards T.A."/>
            <person name="Rocap G."/>
            <person name="Roy S.W."/>
            <person name="Sarai C."/>
            <person name="Schaack S."/>
            <person name="Shirato S."/>
            <person name="Slamovits C.H."/>
            <person name="Spencer D.F."/>
            <person name="Suzuki S."/>
            <person name="Worden A.Z."/>
            <person name="Zauner S."/>
            <person name="Barry K."/>
            <person name="Bell C."/>
            <person name="Bharti A.K."/>
            <person name="Crow J.A."/>
            <person name="Grimwood J."/>
            <person name="Kramer R."/>
            <person name="Lindquist E."/>
            <person name="Lucas S."/>
            <person name="Salamov A."/>
            <person name="McFadden G.I."/>
            <person name="Lane C.E."/>
            <person name="Keeling P.J."/>
            <person name="Gray M.W."/>
            <person name="Grigoriev I.V."/>
            <person name="Archibald J.M."/>
        </authorList>
    </citation>
    <scope>NUCLEOTIDE SEQUENCE</scope>
    <source>
        <strain evidence="4">CCMP2712</strain>
    </source>
</reference>
<name>L1IFX7_GUITC</name>